<accession>A0ABP8HV25</accession>
<protein>
    <submittedName>
        <fullName evidence="1">Uncharacterized protein</fullName>
    </submittedName>
</protein>
<reference evidence="2" key="1">
    <citation type="journal article" date="2019" name="Int. J. Syst. Evol. Microbiol.">
        <title>The Global Catalogue of Microorganisms (GCM) 10K type strain sequencing project: providing services to taxonomists for standard genome sequencing and annotation.</title>
        <authorList>
            <consortium name="The Broad Institute Genomics Platform"/>
            <consortium name="The Broad Institute Genome Sequencing Center for Infectious Disease"/>
            <person name="Wu L."/>
            <person name="Ma J."/>
        </authorList>
    </citation>
    <scope>NUCLEOTIDE SEQUENCE [LARGE SCALE GENOMIC DNA]</scope>
    <source>
        <strain evidence="2">JCM 17804</strain>
    </source>
</reference>
<sequence length="174" mass="17863">MSAGTNRFVYALDDPLSVFDDDGLAPKKPHGAAPAPYSPLTGGVIKPSPVPGWQPLQVGVPGRARIDGVDSAGAGRGVVGPFCPPERGDTAKGAAAVAETTFKTGHYASRLEATGVNVARAEAAVANDIAAMRGNLAANADVVRRLTVDGVMVEYRARLQDNGTVNVGTVFPVK</sequence>
<evidence type="ECO:0000313" key="2">
    <source>
        <dbReference type="Proteomes" id="UP001500975"/>
    </source>
</evidence>
<gene>
    <name evidence="1" type="ORF">GCM10023165_28840</name>
</gene>
<organism evidence="1 2">
    <name type="scientific">Variovorax defluvii</name>
    <dbReference type="NCBI Taxonomy" id="913761"/>
    <lineage>
        <taxon>Bacteria</taxon>
        <taxon>Pseudomonadati</taxon>
        <taxon>Pseudomonadota</taxon>
        <taxon>Betaproteobacteria</taxon>
        <taxon>Burkholderiales</taxon>
        <taxon>Comamonadaceae</taxon>
        <taxon>Variovorax</taxon>
    </lineage>
</organism>
<keyword evidence="2" id="KW-1185">Reference proteome</keyword>
<dbReference type="EMBL" id="BAABGJ010000027">
    <property type="protein sequence ID" value="GAA4345105.1"/>
    <property type="molecule type" value="Genomic_DNA"/>
</dbReference>
<proteinExistence type="predicted"/>
<name>A0ABP8HV25_9BURK</name>
<dbReference type="Proteomes" id="UP001500975">
    <property type="component" value="Unassembled WGS sequence"/>
</dbReference>
<comment type="caution">
    <text evidence="1">The sequence shown here is derived from an EMBL/GenBank/DDBJ whole genome shotgun (WGS) entry which is preliminary data.</text>
</comment>
<evidence type="ECO:0000313" key="1">
    <source>
        <dbReference type="EMBL" id="GAA4345105.1"/>
    </source>
</evidence>